<protein>
    <submittedName>
        <fullName evidence="1">Uncharacterized protein</fullName>
    </submittedName>
</protein>
<dbReference type="AlphaFoldDB" id="A0AAP0JKF8"/>
<comment type="caution">
    <text evidence="1">The sequence shown here is derived from an EMBL/GenBank/DDBJ whole genome shotgun (WGS) entry which is preliminary data.</text>
</comment>
<organism evidence="1 2">
    <name type="scientific">Stephania yunnanensis</name>
    <dbReference type="NCBI Taxonomy" id="152371"/>
    <lineage>
        <taxon>Eukaryota</taxon>
        <taxon>Viridiplantae</taxon>
        <taxon>Streptophyta</taxon>
        <taxon>Embryophyta</taxon>
        <taxon>Tracheophyta</taxon>
        <taxon>Spermatophyta</taxon>
        <taxon>Magnoliopsida</taxon>
        <taxon>Ranunculales</taxon>
        <taxon>Menispermaceae</taxon>
        <taxon>Menispermoideae</taxon>
        <taxon>Cissampelideae</taxon>
        <taxon>Stephania</taxon>
    </lineage>
</organism>
<evidence type="ECO:0000313" key="2">
    <source>
        <dbReference type="Proteomes" id="UP001420932"/>
    </source>
</evidence>
<keyword evidence="2" id="KW-1185">Reference proteome</keyword>
<dbReference type="EMBL" id="JBBNAF010000006">
    <property type="protein sequence ID" value="KAK9134595.1"/>
    <property type="molecule type" value="Genomic_DNA"/>
</dbReference>
<gene>
    <name evidence="1" type="ORF">Syun_013925</name>
</gene>
<sequence length="149" mass="17130">MCVQLDELSVGMTELLRIYGITLPNCQKDHIVFEETEGNFSSGRESEFEDEENYVNFDKPPKFDDDDQGFIEDTVVVFGDEGRVVTNIPLSKSSQMQVVVDDVTVNQCFIEVVTILPHFEDKVILNRLAKVRKLEDEFFRIGEDRCSVR</sequence>
<proteinExistence type="predicted"/>
<dbReference type="Proteomes" id="UP001420932">
    <property type="component" value="Unassembled WGS sequence"/>
</dbReference>
<name>A0AAP0JKF8_9MAGN</name>
<reference evidence="1 2" key="1">
    <citation type="submission" date="2024-01" db="EMBL/GenBank/DDBJ databases">
        <title>Genome assemblies of Stephania.</title>
        <authorList>
            <person name="Yang L."/>
        </authorList>
    </citation>
    <scope>NUCLEOTIDE SEQUENCE [LARGE SCALE GENOMIC DNA]</scope>
    <source>
        <strain evidence="1">YNDBR</strain>
        <tissue evidence="1">Leaf</tissue>
    </source>
</reference>
<evidence type="ECO:0000313" key="1">
    <source>
        <dbReference type="EMBL" id="KAK9134595.1"/>
    </source>
</evidence>
<accession>A0AAP0JKF8</accession>